<protein>
    <submittedName>
        <fullName evidence="2">Uncharacterized protein</fullName>
    </submittedName>
</protein>
<sequence>MSKLLLGVPIEIGGEEVIICRDSIGSQALTSSRESEVYTLIEGPREDGRPAIYIDEEELKSMRDSYPGIKVYGLWQLLFANNAVPLGTDVIIFDLGQDRGLFLRLDPEGDLHDPRSIRLSSEYADNFISELPQYELADAKRISIDNVDLVLPAKPAYTRQELFEKQRHDQTKRWYIVASICGLIVFATAVYNYAMFTLYNANMASYRSKQAQRDELDSKFAELQREHLDKWPDNSGTLTKISTLISYDSGLSTAPEGETKVGFTTLHRFLSSKNLSFDPAKKVLGVESELTPHLSYVIRIAQSDESGGKN</sequence>
<keyword evidence="2" id="KW-0614">Plasmid</keyword>
<evidence type="ECO:0000313" key="3">
    <source>
        <dbReference type="Proteomes" id="UP000501063"/>
    </source>
</evidence>
<keyword evidence="1" id="KW-1133">Transmembrane helix</keyword>
<gene>
    <name evidence="2" type="ORF">G5B91_33700</name>
</gene>
<keyword evidence="1" id="KW-0812">Transmembrane</keyword>
<geneLocation type="plasmid" evidence="3">
    <name>ppnihbp1_1</name>
</geneLocation>
<name>A0A6G6JA09_PSENT</name>
<evidence type="ECO:0000313" key="2">
    <source>
        <dbReference type="EMBL" id="QIE91311.1"/>
    </source>
</evidence>
<reference evidence="2 3" key="1">
    <citation type="submission" date="2020-02" db="EMBL/GenBank/DDBJ databases">
        <title>Integrative conjugative elements (ICEs) and plasmids drive adaptation of Pseudomonas nitroreducens strain HBP1 to wastewater environment.</title>
        <authorList>
            <person name="Sentchilo V."/>
            <person name="Carraro N."/>
            <person name="Bertelli C."/>
            <person name="van der Meer J.R."/>
        </authorList>
    </citation>
    <scope>NUCLEOTIDE SEQUENCE [LARGE SCALE GENOMIC DNA]</scope>
    <source>
        <strain evidence="2 3">HBP1</strain>
        <plasmid evidence="3">ppnihbp1_1</plasmid>
    </source>
</reference>
<dbReference type="EMBL" id="CP049142">
    <property type="protein sequence ID" value="QIE91311.1"/>
    <property type="molecule type" value="Genomic_DNA"/>
</dbReference>
<feature type="transmembrane region" description="Helical" evidence="1">
    <location>
        <begin position="174"/>
        <end position="199"/>
    </location>
</feature>
<evidence type="ECO:0000256" key="1">
    <source>
        <dbReference type="SAM" id="Phobius"/>
    </source>
</evidence>
<dbReference type="Proteomes" id="UP000501063">
    <property type="component" value="Plasmid pPniHBP1_1"/>
</dbReference>
<organism evidence="2 3">
    <name type="scientific">Pseudomonas nitroreducens</name>
    <dbReference type="NCBI Taxonomy" id="46680"/>
    <lineage>
        <taxon>Bacteria</taxon>
        <taxon>Pseudomonadati</taxon>
        <taxon>Pseudomonadota</taxon>
        <taxon>Gammaproteobacteria</taxon>
        <taxon>Pseudomonadales</taxon>
        <taxon>Pseudomonadaceae</taxon>
        <taxon>Pseudomonas</taxon>
    </lineage>
</organism>
<proteinExistence type="predicted"/>
<dbReference type="RefSeq" id="WP_017519778.1">
    <property type="nucleotide sequence ID" value="NZ_CP049142.1"/>
</dbReference>
<keyword evidence="1" id="KW-0472">Membrane</keyword>
<dbReference type="AlphaFoldDB" id="A0A6G6JA09"/>
<dbReference type="KEGG" id="pnt:G5B91_33700"/>
<accession>A0A6G6JA09</accession>